<dbReference type="EMBL" id="ALJD01000016">
    <property type="protein sequence ID" value="EJN57164.1"/>
    <property type="molecule type" value="Genomic_DNA"/>
</dbReference>
<feature type="compositionally biased region" description="Low complexity" evidence="1">
    <location>
        <begin position="443"/>
        <end position="463"/>
    </location>
</feature>
<evidence type="ECO:0000256" key="1">
    <source>
        <dbReference type="SAM" id="MobiDB-lite"/>
    </source>
</evidence>
<comment type="caution">
    <text evidence="4">The sequence shown here is derived from an EMBL/GenBank/DDBJ whole genome shotgun (WGS) entry which is preliminary data.</text>
</comment>
<keyword evidence="2" id="KW-1133">Transmembrane helix</keyword>
<feature type="region of interest" description="Disordered" evidence="1">
    <location>
        <begin position="439"/>
        <end position="499"/>
    </location>
</feature>
<dbReference type="NCBIfam" id="NF045517">
    <property type="entry name" value="halo_surf_dom"/>
    <property type="match status" value="1"/>
</dbReference>
<proteinExistence type="predicted"/>
<feature type="domain" description="DUF7827" evidence="3">
    <location>
        <begin position="40"/>
        <end position="151"/>
    </location>
</feature>
<evidence type="ECO:0000256" key="2">
    <source>
        <dbReference type="SAM" id="Phobius"/>
    </source>
</evidence>
<dbReference type="Proteomes" id="UP000007813">
    <property type="component" value="Unassembled WGS sequence"/>
</dbReference>
<name>J3JD43_9EURY</name>
<keyword evidence="2" id="KW-0812">Transmembrane</keyword>
<dbReference type="PATRIC" id="fig|1210908.3.peg.4249"/>
<reference evidence="4 5" key="1">
    <citation type="journal article" date="2012" name="J. Bacteriol.">
        <title>Draft Genome Sequence of the Extremely Halophilic Archaeon Halogranum salarium B-1T.</title>
        <authorList>
            <person name="Kim K.K."/>
            <person name="Lee K.C."/>
            <person name="Lee J.S."/>
        </authorList>
    </citation>
    <scope>NUCLEOTIDE SEQUENCE [LARGE SCALE GENOMIC DNA]</scope>
    <source>
        <strain evidence="4 5">B-1</strain>
    </source>
</reference>
<dbReference type="eggNOG" id="arCOG06273">
    <property type="taxonomic scope" value="Archaea"/>
</dbReference>
<sequence>MGRTMTAEHTTTQAVGLAVLLVLSVVAGSVVLTGVVGADEHESAELPQDSLTEQRGDVVTIDVELNNTTTAYVSMTREDRYGVLVEVVDGDEDGYVGLTVNTHYARINDETAGVGLTDESEAAGDEVTVVDVTTPSDAQSPLPVGTYDVAVGTELDGDELADEQDTMEVTLEAGSIDGMRIWTAPYGLLSFDTREEFVEEVGQSGLESSVTETDRIAAGDYLVVQVDASGIYGQVSTRHDLMGVDEFGEDSGLSLDIYEVNPETSEEVRRVDLSSRDNVLVVDESNDTMFLVVNTNTDTFVPNTAYEATFQRNETNALVADSDPDEEDGESVSQTFAIVDRDATLQTDGTFSQSANTTLRGTTSVAPGSRLTLELNSTNETETDALPTSQTVTVADDGTFDGSLDLSDVPNGTNVTASVVWNDEVIGNATGVVTQLVEDDAETTTSDSESTAEPTTTESASTPTPEPTPAPTTTSDGAMGTGEAGGEETGTAAATQTQSQSPGFGLVSALVALVVLLGAAVLASRVR</sequence>
<evidence type="ECO:0000313" key="4">
    <source>
        <dbReference type="EMBL" id="EJN57164.1"/>
    </source>
</evidence>
<protein>
    <recommendedName>
        <fullName evidence="3">DUF7827 domain-containing protein</fullName>
    </recommendedName>
</protein>
<feature type="compositionally biased region" description="Gly residues" evidence="1">
    <location>
        <begin position="479"/>
        <end position="488"/>
    </location>
</feature>
<gene>
    <name evidence="4" type="ORF">HSB1_45500</name>
</gene>
<dbReference type="AlphaFoldDB" id="J3JD43"/>
<keyword evidence="2" id="KW-0472">Membrane</keyword>
<organism evidence="4 5">
    <name type="scientific">Halogranum salarium B-1</name>
    <dbReference type="NCBI Taxonomy" id="1210908"/>
    <lineage>
        <taxon>Archaea</taxon>
        <taxon>Methanobacteriati</taxon>
        <taxon>Methanobacteriota</taxon>
        <taxon>Stenosarchaea group</taxon>
        <taxon>Halobacteria</taxon>
        <taxon>Halobacteriales</taxon>
        <taxon>Haloferacaceae</taxon>
    </lineage>
</organism>
<accession>J3JD43</accession>
<evidence type="ECO:0000259" key="3">
    <source>
        <dbReference type="Pfam" id="PF25162"/>
    </source>
</evidence>
<dbReference type="InterPro" id="IPR057149">
    <property type="entry name" value="DUF7827"/>
</dbReference>
<evidence type="ECO:0000313" key="5">
    <source>
        <dbReference type="Proteomes" id="UP000007813"/>
    </source>
</evidence>
<dbReference type="Pfam" id="PF25162">
    <property type="entry name" value="DUF7827"/>
    <property type="match status" value="1"/>
</dbReference>
<feature type="transmembrane region" description="Helical" evidence="2">
    <location>
        <begin position="503"/>
        <end position="523"/>
    </location>
</feature>